<gene>
    <name evidence="2" type="ORF">SB6422_05425</name>
</gene>
<accession>A0A564JD82</accession>
<evidence type="ECO:0000259" key="1">
    <source>
        <dbReference type="SMART" id="SM00507"/>
    </source>
</evidence>
<dbReference type="Pfam" id="PF01844">
    <property type="entry name" value="HNH"/>
    <property type="match status" value="1"/>
</dbReference>
<feature type="domain" description="HNH nuclease" evidence="1">
    <location>
        <begin position="26"/>
        <end position="84"/>
    </location>
</feature>
<dbReference type="Proteomes" id="UP000317374">
    <property type="component" value="Unassembled WGS sequence"/>
</dbReference>
<dbReference type="EMBL" id="CABGGW010000014">
    <property type="protein sequence ID" value="VUS54771.1"/>
    <property type="molecule type" value="Genomic_DNA"/>
</dbReference>
<organism evidence="2 3">
    <name type="scientific">Klebsiella huaxiensis</name>
    <dbReference type="NCBI Taxonomy" id="2153354"/>
    <lineage>
        <taxon>Bacteria</taxon>
        <taxon>Pseudomonadati</taxon>
        <taxon>Pseudomonadota</taxon>
        <taxon>Gammaproteobacteria</taxon>
        <taxon>Enterobacterales</taxon>
        <taxon>Enterobacteriaceae</taxon>
        <taxon>Klebsiella/Raoultella group</taxon>
        <taxon>Klebsiella</taxon>
    </lineage>
</organism>
<protein>
    <recommendedName>
        <fullName evidence="1">HNH nuclease domain-containing protein</fullName>
    </recommendedName>
</protein>
<dbReference type="SMART" id="SM00507">
    <property type="entry name" value="HNHc"/>
    <property type="match status" value="1"/>
</dbReference>
<dbReference type="InterPro" id="IPR002711">
    <property type="entry name" value="HNH"/>
</dbReference>
<evidence type="ECO:0000313" key="2">
    <source>
        <dbReference type="EMBL" id="VUS54771.1"/>
    </source>
</evidence>
<dbReference type="Gene3D" id="1.10.30.50">
    <property type="match status" value="1"/>
</dbReference>
<sequence>MIESYDLKDHNIWNTTKGDIVEVRKTIREFYLKEQGYKCAYCRMEKKESHGYTWDIEHVLPKASYPEYLLEPENLAIACRECNNPKDDHEILSDPKFRTKIYPNDKECFKIIHPHFDKYSDNMEVVILNGKRIYLPLNSGKGKYTLISCDLFRFSYKFAEWESFDDAAIISFSEFLDNCPADATPDEIKRMLGHIKFNLKNLDF</sequence>
<dbReference type="CDD" id="cd00085">
    <property type="entry name" value="HNHc"/>
    <property type="match status" value="1"/>
</dbReference>
<proteinExistence type="predicted"/>
<reference evidence="2 3" key="1">
    <citation type="submission" date="2019-07" db="EMBL/GenBank/DDBJ databases">
        <authorList>
            <person name="Brisse S."/>
            <person name="Rodrigues C."/>
            <person name="Thorpe H."/>
        </authorList>
    </citation>
    <scope>NUCLEOTIDE SEQUENCE [LARGE SCALE GENOMIC DNA]</scope>
    <source>
        <strain evidence="2">SB6422</strain>
    </source>
</reference>
<name>A0A564JD82_9ENTR</name>
<dbReference type="GO" id="GO:0004519">
    <property type="term" value="F:endonuclease activity"/>
    <property type="evidence" value="ECO:0007669"/>
    <property type="project" value="InterPro"/>
</dbReference>
<dbReference type="GO" id="GO:0003676">
    <property type="term" value="F:nucleic acid binding"/>
    <property type="evidence" value="ECO:0007669"/>
    <property type="project" value="InterPro"/>
</dbReference>
<dbReference type="AlphaFoldDB" id="A0A564JD82"/>
<dbReference type="InterPro" id="IPR003615">
    <property type="entry name" value="HNH_nuc"/>
</dbReference>
<evidence type="ECO:0000313" key="3">
    <source>
        <dbReference type="Proteomes" id="UP000317374"/>
    </source>
</evidence>
<dbReference type="GO" id="GO:0008270">
    <property type="term" value="F:zinc ion binding"/>
    <property type="evidence" value="ECO:0007669"/>
    <property type="project" value="InterPro"/>
</dbReference>